<organism evidence="2 3">
    <name type="scientific">Anaerosphaera aminiphila DSM 21120</name>
    <dbReference type="NCBI Taxonomy" id="1120995"/>
    <lineage>
        <taxon>Bacteria</taxon>
        <taxon>Bacillati</taxon>
        <taxon>Bacillota</taxon>
        <taxon>Tissierellia</taxon>
        <taxon>Tissierellales</taxon>
        <taxon>Peptoniphilaceae</taxon>
        <taxon>Anaerosphaera</taxon>
    </lineage>
</organism>
<evidence type="ECO:0000259" key="1">
    <source>
        <dbReference type="SMART" id="SM00563"/>
    </source>
</evidence>
<dbReference type="AlphaFoldDB" id="A0A1M5UMS1"/>
<dbReference type="EMBL" id="FQXI01000018">
    <property type="protein sequence ID" value="SHH64247.1"/>
    <property type="molecule type" value="Genomic_DNA"/>
</dbReference>
<dbReference type="RefSeq" id="WP_073185557.1">
    <property type="nucleotide sequence ID" value="NZ_FQXI01000018.1"/>
</dbReference>
<dbReference type="SUPFAM" id="SSF69593">
    <property type="entry name" value="Glycerol-3-phosphate (1)-acyltransferase"/>
    <property type="match status" value="1"/>
</dbReference>
<protein>
    <submittedName>
        <fullName evidence="2">Acyltransferase</fullName>
    </submittedName>
</protein>
<dbReference type="Proteomes" id="UP000184032">
    <property type="component" value="Unassembled WGS sequence"/>
</dbReference>
<sequence>MKLKSPNINSEDFMLLEKFVEKTDYTYSFDGEVAMEGIKLLLKVVKDMGLDPMKTEDLKSGIMSIFNIEVINMPDLNNNRFILTPNHVSDLDAIILGLLHPKIRIVAKNDWINNKKLREFLDLHYDLCGIERTSLQSLRTLLTEATHYFNDGDENKHYLVFSQGTISDFNNNSLERISPIAQKISNKTDVPILNMFIEQASIYEPTRIVFDSPIKLSPKDDFRKIWLEREMEMQNSLVPKARYPKLSYKHMNNNKEGEEFF</sequence>
<reference evidence="2 3" key="1">
    <citation type="submission" date="2016-11" db="EMBL/GenBank/DDBJ databases">
        <authorList>
            <person name="Jaros S."/>
            <person name="Januszkiewicz K."/>
            <person name="Wedrychowicz H."/>
        </authorList>
    </citation>
    <scope>NUCLEOTIDE SEQUENCE [LARGE SCALE GENOMIC DNA]</scope>
    <source>
        <strain evidence="2 3">DSM 21120</strain>
    </source>
</reference>
<gene>
    <name evidence="2" type="ORF">SAMN02745245_01816</name>
</gene>
<evidence type="ECO:0000313" key="3">
    <source>
        <dbReference type="Proteomes" id="UP000184032"/>
    </source>
</evidence>
<feature type="domain" description="Phospholipid/glycerol acyltransferase" evidence="1">
    <location>
        <begin position="81"/>
        <end position="200"/>
    </location>
</feature>
<evidence type="ECO:0000313" key="2">
    <source>
        <dbReference type="EMBL" id="SHH64247.1"/>
    </source>
</evidence>
<dbReference type="SMART" id="SM00563">
    <property type="entry name" value="PlsC"/>
    <property type="match status" value="1"/>
</dbReference>
<dbReference type="GO" id="GO:0016746">
    <property type="term" value="F:acyltransferase activity"/>
    <property type="evidence" value="ECO:0007669"/>
    <property type="project" value="UniProtKB-KW"/>
</dbReference>
<accession>A0A1M5UMS1</accession>
<dbReference type="STRING" id="1120995.SAMN02745245_01816"/>
<dbReference type="OrthoDB" id="2080154at2"/>
<dbReference type="InterPro" id="IPR002123">
    <property type="entry name" value="Plipid/glycerol_acylTrfase"/>
</dbReference>
<keyword evidence="2" id="KW-0012">Acyltransferase</keyword>
<keyword evidence="3" id="KW-1185">Reference proteome</keyword>
<proteinExistence type="predicted"/>
<name>A0A1M5UMS1_9FIRM</name>
<keyword evidence="2" id="KW-0808">Transferase</keyword>
<dbReference type="Pfam" id="PF01553">
    <property type="entry name" value="Acyltransferase"/>
    <property type="match status" value="1"/>
</dbReference>